<keyword evidence="7" id="KW-1278">Translocase</keyword>
<feature type="transmembrane region" description="Helical" evidence="12">
    <location>
        <begin position="405"/>
        <end position="430"/>
    </location>
</feature>
<reference evidence="14" key="1">
    <citation type="journal article" date="2017" name="J. Phycol.">
        <title>Complete mitochondrial genomes of prasinophyte algae Pyramimonas parkeae and Cymbomonas tetramitiformis.</title>
        <authorList>
            <person name="Satjarak A."/>
            <person name="Burns J.A."/>
            <person name="Kim E."/>
            <person name="Graham L.E."/>
        </authorList>
    </citation>
    <scope>NUCLEOTIDE SEQUENCE</scope>
    <source>
        <strain evidence="14">NIES254</strain>
    </source>
</reference>
<feature type="transmembrane region" description="Helical" evidence="12">
    <location>
        <begin position="6"/>
        <end position="26"/>
    </location>
</feature>
<keyword evidence="12 14" id="KW-0496">Mitochondrion</keyword>
<protein>
    <recommendedName>
        <fullName evidence="5 12">NADH-ubiquinone oxidoreductase chain 4</fullName>
        <ecNumber evidence="4 12">7.1.1.2</ecNumber>
    </recommendedName>
</protein>
<comment type="similarity">
    <text evidence="3 12">Belongs to the complex I subunit 4 family.</text>
</comment>
<feature type="transmembrane region" description="Helical" evidence="12">
    <location>
        <begin position="362"/>
        <end position="385"/>
    </location>
</feature>
<keyword evidence="12" id="KW-0249">Electron transport</keyword>
<keyword evidence="12" id="KW-0679">Respiratory chain</keyword>
<dbReference type="GO" id="GO:0048039">
    <property type="term" value="F:ubiquinone binding"/>
    <property type="evidence" value="ECO:0007669"/>
    <property type="project" value="TreeGrafter"/>
</dbReference>
<feature type="transmembrane region" description="Helical" evidence="12">
    <location>
        <begin position="451"/>
        <end position="472"/>
    </location>
</feature>
<keyword evidence="9 12" id="KW-0520">NAD</keyword>
<dbReference type="NCBIfam" id="TIGR01972">
    <property type="entry name" value="NDH_I_M"/>
    <property type="match status" value="1"/>
</dbReference>
<evidence type="ECO:0000256" key="8">
    <source>
        <dbReference type="ARBA" id="ARBA00022989"/>
    </source>
</evidence>
<comment type="catalytic activity">
    <reaction evidence="12">
        <text>a ubiquinone + NADH + 5 H(+)(in) = a ubiquinol + NAD(+) + 4 H(+)(out)</text>
        <dbReference type="Rhea" id="RHEA:29091"/>
        <dbReference type="Rhea" id="RHEA-COMP:9565"/>
        <dbReference type="Rhea" id="RHEA-COMP:9566"/>
        <dbReference type="ChEBI" id="CHEBI:15378"/>
        <dbReference type="ChEBI" id="CHEBI:16389"/>
        <dbReference type="ChEBI" id="CHEBI:17976"/>
        <dbReference type="ChEBI" id="CHEBI:57540"/>
        <dbReference type="ChEBI" id="CHEBI:57945"/>
        <dbReference type="EC" id="7.1.1.2"/>
    </reaction>
</comment>
<dbReference type="PANTHER" id="PTHR43507">
    <property type="entry name" value="NADH-UBIQUINONE OXIDOREDUCTASE CHAIN 4"/>
    <property type="match status" value="1"/>
</dbReference>
<dbReference type="EMBL" id="KX013547">
    <property type="protein sequence ID" value="ANA57053.1"/>
    <property type="molecule type" value="Genomic_DNA"/>
</dbReference>
<evidence type="ECO:0000256" key="4">
    <source>
        <dbReference type="ARBA" id="ARBA00012944"/>
    </source>
</evidence>
<evidence type="ECO:0000256" key="5">
    <source>
        <dbReference type="ARBA" id="ARBA00021006"/>
    </source>
</evidence>
<dbReference type="EC" id="7.1.1.2" evidence="4 12"/>
<dbReference type="InterPro" id="IPR001750">
    <property type="entry name" value="ND/Mrp_TM"/>
</dbReference>
<dbReference type="GO" id="GO:0031966">
    <property type="term" value="C:mitochondrial membrane"/>
    <property type="evidence" value="ECO:0007669"/>
    <property type="project" value="UniProtKB-SubCell"/>
</dbReference>
<feature type="transmembrane region" description="Helical" evidence="12">
    <location>
        <begin position="269"/>
        <end position="290"/>
    </location>
</feature>
<evidence type="ECO:0000259" key="13">
    <source>
        <dbReference type="Pfam" id="PF00361"/>
    </source>
</evidence>
<organism evidence="14">
    <name type="scientific">Pyramimonas parkeae</name>
    <dbReference type="NCBI Taxonomy" id="36894"/>
    <lineage>
        <taxon>Eukaryota</taxon>
        <taxon>Viridiplantae</taxon>
        <taxon>Chlorophyta</taxon>
        <taxon>Pyramimonadophyceae</taxon>
        <taxon>Pyramimonadales</taxon>
        <taxon>Pyramimonadaceae</taxon>
        <taxon>Pyramimonas</taxon>
        <taxon>Pyramimonas subgen. Trichocystis</taxon>
    </lineage>
</organism>
<keyword evidence="12" id="KW-0813">Transport</keyword>
<keyword evidence="6 12" id="KW-0812">Transmembrane</keyword>
<comment type="function">
    <text evidence="12">Core subunit of the mitochondrial membrane respiratory chain NADH dehydrogenase (Complex I) which catalyzes electron transfer from NADH through the respiratory chain, using ubiquinone as an electron acceptor. Essential for the catalytic activity and assembly of complex I.</text>
</comment>
<feature type="transmembrane region" description="Helical" evidence="12">
    <location>
        <begin position="328"/>
        <end position="350"/>
    </location>
</feature>
<feature type="domain" description="NADH:quinone oxidoreductase/Mrp antiporter transmembrane" evidence="13">
    <location>
        <begin position="132"/>
        <end position="414"/>
    </location>
</feature>
<comment type="function">
    <text evidence="1">Core subunit of the mitochondrial membrane respiratory chain NADH dehydrogenase (Complex I) that is believed to belong to the minimal assembly required for catalysis. Complex I functions in the transfer of electrons from NADH to the respiratory chain. The immediate electron acceptor for the enzyme is believed to be ubiquinone.</text>
</comment>
<keyword evidence="11 12" id="KW-0472">Membrane</keyword>
<dbReference type="Pfam" id="PF00361">
    <property type="entry name" value="Proton_antipo_M"/>
    <property type="match status" value="1"/>
</dbReference>
<dbReference type="AlphaFoldDB" id="A0A1S5R1V6"/>
<feature type="transmembrane region" description="Helical" evidence="12">
    <location>
        <begin position="167"/>
        <end position="188"/>
    </location>
</feature>
<sequence length="488" mass="55196">MNNMEFSLLGLILLFPCFTAVLLLFTPYNMVKIIGLSASCFNFLLSLILWIRFDNSTAHFQFLESFSWLPSANIEFGIGIDGITIYFVILTTFLIPACLLVGWTSIQHSIREYYIAFLVLESLMLAVFVTLDLLLFYVFFESVLIPMFFIIGIWGSRERKIRAAFQFFLYTLLGSVLMLLAILLIYFQAGTTDYQILLTTNFSEKRQLLLWLAFFSSFAVKVPMIPVHIWLPEAHVEAPTAGSVILAGILLKLGTYGFLRFSIPMFPHATLFFTPLIYTMSVIAIIYASLTTLRQVDLKKIIAYSSVAHMNYVTLGIFSLNLQGIEGSILLMLSHGLVSSALFLCVGCLYERTHTRLLKYYGGCVQTMPIFSILFLFFTLGNISLPGTSSFVGEFLILSGVFQTNPFVGCLAASGMIFGTAYSMWLYNRLAFCNSKYHLFTAYSDLNRREILLFLPFVFGVLWMGLFPEVFLEGMHVSVSHLIQHGNF</sequence>
<feature type="transmembrane region" description="Helical" evidence="12">
    <location>
        <begin position="113"/>
        <end position="131"/>
    </location>
</feature>
<dbReference type="GO" id="GO:0003954">
    <property type="term" value="F:NADH dehydrogenase activity"/>
    <property type="evidence" value="ECO:0007669"/>
    <property type="project" value="TreeGrafter"/>
</dbReference>
<dbReference type="PANTHER" id="PTHR43507:SF1">
    <property type="entry name" value="NADH-UBIQUINONE OXIDOREDUCTASE CHAIN 4"/>
    <property type="match status" value="1"/>
</dbReference>
<evidence type="ECO:0000256" key="7">
    <source>
        <dbReference type="ARBA" id="ARBA00022967"/>
    </source>
</evidence>
<keyword evidence="8 12" id="KW-1133">Transmembrane helix</keyword>
<evidence type="ECO:0000313" key="14">
    <source>
        <dbReference type="EMBL" id="ANA57053.1"/>
    </source>
</evidence>
<feature type="transmembrane region" description="Helical" evidence="12">
    <location>
        <begin position="243"/>
        <end position="263"/>
    </location>
</feature>
<evidence type="ECO:0000256" key="10">
    <source>
        <dbReference type="ARBA" id="ARBA00023075"/>
    </source>
</evidence>
<evidence type="ECO:0000256" key="3">
    <source>
        <dbReference type="ARBA" id="ARBA00009025"/>
    </source>
</evidence>
<evidence type="ECO:0000256" key="1">
    <source>
        <dbReference type="ARBA" id="ARBA00003257"/>
    </source>
</evidence>
<dbReference type="GO" id="GO:0015990">
    <property type="term" value="P:electron transport coupled proton transport"/>
    <property type="evidence" value="ECO:0007669"/>
    <property type="project" value="TreeGrafter"/>
</dbReference>
<dbReference type="InterPro" id="IPR003918">
    <property type="entry name" value="NADH_UbQ_OxRdtase"/>
</dbReference>
<feature type="transmembrane region" description="Helical" evidence="12">
    <location>
        <begin position="208"/>
        <end position="231"/>
    </location>
</feature>
<keyword evidence="10 12" id="KW-0830">Ubiquinone</keyword>
<name>A0A1S5R1V6_9CHLO</name>
<geneLocation type="mitochondrion" evidence="14"/>
<comment type="subcellular location">
    <subcellularLocation>
        <location evidence="2">Membrane</location>
        <topology evidence="2">Multi-pass membrane protein</topology>
    </subcellularLocation>
    <subcellularLocation>
        <location evidence="12">Mitochondrion membrane</location>
        <topology evidence="12">Multi-pass membrane protein</topology>
    </subcellularLocation>
</comment>
<dbReference type="PRINTS" id="PR01437">
    <property type="entry name" value="NUOXDRDTASE4"/>
</dbReference>
<accession>A0A1S5R1V6</accession>
<evidence type="ECO:0000256" key="6">
    <source>
        <dbReference type="ARBA" id="ARBA00022692"/>
    </source>
</evidence>
<evidence type="ECO:0000256" key="11">
    <source>
        <dbReference type="ARBA" id="ARBA00023136"/>
    </source>
</evidence>
<proteinExistence type="inferred from homology"/>
<evidence type="ECO:0000256" key="12">
    <source>
        <dbReference type="RuleBase" id="RU003297"/>
    </source>
</evidence>
<feature type="transmembrane region" description="Helical" evidence="12">
    <location>
        <begin position="83"/>
        <end position="106"/>
    </location>
</feature>
<dbReference type="InterPro" id="IPR010227">
    <property type="entry name" value="NADH_Q_OxRdtase_chainM/4"/>
</dbReference>
<dbReference type="GO" id="GO:0042773">
    <property type="term" value="P:ATP synthesis coupled electron transport"/>
    <property type="evidence" value="ECO:0007669"/>
    <property type="project" value="InterPro"/>
</dbReference>
<gene>
    <name evidence="14" type="primary">nad4</name>
</gene>
<evidence type="ECO:0000256" key="2">
    <source>
        <dbReference type="ARBA" id="ARBA00004141"/>
    </source>
</evidence>
<dbReference type="NCBIfam" id="NF004499">
    <property type="entry name" value="PRK05846.1-3"/>
    <property type="match status" value="1"/>
</dbReference>
<evidence type="ECO:0000256" key="9">
    <source>
        <dbReference type="ARBA" id="ARBA00023027"/>
    </source>
</evidence>
<dbReference type="GO" id="GO:0008137">
    <property type="term" value="F:NADH dehydrogenase (ubiquinone) activity"/>
    <property type="evidence" value="ECO:0007669"/>
    <property type="project" value="UniProtKB-UniRule"/>
</dbReference>
<feature type="transmembrane region" description="Helical" evidence="12">
    <location>
        <begin position="33"/>
        <end position="53"/>
    </location>
</feature>
<feature type="transmembrane region" description="Helical" evidence="12">
    <location>
        <begin position="137"/>
        <end position="155"/>
    </location>
</feature>